<dbReference type="KEGG" id="psc:A458_06855"/>
<reference evidence="1 2" key="1">
    <citation type="journal article" date="2012" name="J. Bacteriol.">
        <title>Complete Genome Sequence of the Naphthalene-Degrading Bacterium Pseudomonas stutzeri AN10 (CCUG 29243).</title>
        <authorList>
            <person name="Brunet-Galmes I."/>
            <person name="Busquets A."/>
            <person name="Pena A."/>
            <person name="Gomila M."/>
            <person name="Nogales B."/>
            <person name="Garcia-Valdes E."/>
            <person name="Lalucat J."/>
            <person name="Bennasar A."/>
            <person name="Bosch R."/>
        </authorList>
    </citation>
    <scope>NUCLEOTIDE SEQUENCE [LARGE SCALE GENOMIC DNA]</scope>
    <source>
        <strain evidence="1 2">CCUG 29243</strain>
    </source>
</reference>
<dbReference type="RefSeq" id="WP_014819663.1">
    <property type="nucleotide sequence ID" value="NC_018028.1"/>
</dbReference>
<organism evidence="1 2">
    <name type="scientific">Stutzerimonas stutzeri CCUG 29243</name>
    <dbReference type="NCBI Taxonomy" id="1196835"/>
    <lineage>
        <taxon>Bacteria</taxon>
        <taxon>Pseudomonadati</taxon>
        <taxon>Pseudomonadota</taxon>
        <taxon>Gammaproteobacteria</taxon>
        <taxon>Pseudomonadales</taxon>
        <taxon>Pseudomonadaceae</taxon>
        <taxon>Stutzerimonas</taxon>
    </lineage>
</organism>
<dbReference type="AlphaFoldDB" id="I4CRB0"/>
<gene>
    <name evidence="1" type="ORF">A458_06855</name>
</gene>
<name>I4CRB0_STUST</name>
<accession>I4CRB0</accession>
<dbReference type="Proteomes" id="UP000006063">
    <property type="component" value="Chromosome"/>
</dbReference>
<protein>
    <submittedName>
        <fullName evidence="1">Uncharacterized protein</fullName>
    </submittedName>
</protein>
<evidence type="ECO:0000313" key="2">
    <source>
        <dbReference type="Proteomes" id="UP000006063"/>
    </source>
</evidence>
<dbReference type="HOGENOM" id="CLU_2438532_0_0_6"/>
<sequence length="90" mass="10301">MHEFQILTDAQEAHRLASKALSEKMRQIFREGATEVVVDGAGRRMPVEVRFICGGSEAGYLRVMPINGKRTRRSMRSVHWTQIEREADDV</sequence>
<proteinExistence type="predicted"/>
<evidence type="ECO:0000313" key="1">
    <source>
        <dbReference type="EMBL" id="AFM32617.1"/>
    </source>
</evidence>
<dbReference type="EMBL" id="CP003677">
    <property type="protein sequence ID" value="AFM32617.1"/>
    <property type="molecule type" value="Genomic_DNA"/>
</dbReference>